<evidence type="ECO:0000256" key="4">
    <source>
        <dbReference type="PROSITE-ProRule" id="PRU01248"/>
    </source>
</evidence>
<dbReference type="CDD" id="cd00397">
    <property type="entry name" value="DNA_BRE_C"/>
    <property type="match status" value="1"/>
</dbReference>
<feature type="compositionally biased region" description="Basic and acidic residues" evidence="5">
    <location>
        <begin position="9"/>
        <end position="18"/>
    </location>
</feature>
<evidence type="ECO:0000313" key="9">
    <source>
        <dbReference type="Proteomes" id="UP001500711"/>
    </source>
</evidence>
<dbReference type="Pfam" id="PF00589">
    <property type="entry name" value="Phage_integrase"/>
    <property type="match status" value="1"/>
</dbReference>
<accession>A0ABP7B6E8</accession>
<dbReference type="EMBL" id="BAABBE010000010">
    <property type="protein sequence ID" value="GAA3649336.1"/>
    <property type="molecule type" value="Genomic_DNA"/>
</dbReference>
<evidence type="ECO:0000313" key="8">
    <source>
        <dbReference type="EMBL" id="GAA3649336.1"/>
    </source>
</evidence>
<dbReference type="PANTHER" id="PTHR30349">
    <property type="entry name" value="PHAGE INTEGRASE-RELATED"/>
    <property type="match status" value="1"/>
</dbReference>
<dbReference type="InterPro" id="IPR044068">
    <property type="entry name" value="CB"/>
</dbReference>
<evidence type="ECO:0000256" key="1">
    <source>
        <dbReference type="ARBA" id="ARBA00008857"/>
    </source>
</evidence>
<evidence type="ECO:0000259" key="7">
    <source>
        <dbReference type="PROSITE" id="PS51900"/>
    </source>
</evidence>
<dbReference type="PROSITE" id="PS51898">
    <property type="entry name" value="TYR_RECOMBINASE"/>
    <property type="match status" value="1"/>
</dbReference>
<dbReference type="SUPFAM" id="SSF56349">
    <property type="entry name" value="DNA breaking-rejoining enzymes"/>
    <property type="match status" value="1"/>
</dbReference>
<evidence type="ECO:0000256" key="2">
    <source>
        <dbReference type="ARBA" id="ARBA00023125"/>
    </source>
</evidence>
<keyword evidence="3" id="KW-0233">DNA recombination</keyword>
<comment type="similarity">
    <text evidence="1">Belongs to the 'phage' integrase family.</text>
</comment>
<dbReference type="PANTHER" id="PTHR30349:SF41">
    <property type="entry name" value="INTEGRASE_RECOMBINASE PROTEIN MJ0367-RELATED"/>
    <property type="match status" value="1"/>
</dbReference>
<dbReference type="PROSITE" id="PS51900">
    <property type="entry name" value="CB"/>
    <property type="match status" value="1"/>
</dbReference>
<proteinExistence type="inferred from homology"/>
<feature type="domain" description="Core-binding (CB)" evidence="7">
    <location>
        <begin position="24"/>
        <end position="105"/>
    </location>
</feature>
<organism evidence="8 9">
    <name type="scientific">Lentzea roselyniae</name>
    <dbReference type="NCBI Taxonomy" id="531940"/>
    <lineage>
        <taxon>Bacteria</taxon>
        <taxon>Bacillati</taxon>
        <taxon>Actinomycetota</taxon>
        <taxon>Actinomycetes</taxon>
        <taxon>Pseudonocardiales</taxon>
        <taxon>Pseudonocardiaceae</taxon>
        <taxon>Lentzea</taxon>
    </lineage>
</organism>
<dbReference type="InterPro" id="IPR002104">
    <property type="entry name" value="Integrase_catalytic"/>
</dbReference>
<dbReference type="InterPro" id="IPR011010">
    <property type="entry name" value="DNA_brk_join_enz"/>
</dbReference>
<comment type="caution">
    <text evidence="8">The sequence shown here is derived from an EMBL/GenBank/DDBJ whole genome shotgun (WGS) entry which is preliminary data.</text>
</comment>
<dbReference type="RefSeq" id="WP_346131609.1">
    <property type="nucleotide sequence ID" value="NZ_BAABBE010000010.1"/>
</dbReference>
<sequence length="321" mass="35351">MVAATVTELDTRRDEKQSARPGGSTVRASIDAFLDTPKVKGNPNTLRAYAGVLDRTAELIGAGRRLAGVEDGEVADALDELWGEAKPATWNRNRAAVGSWLAWCAGKQHWAAPALPATAERRREGNDDTKAVSRSRIDRLCRRRDVPLREKTLWRMLYESASRASAVLALNVEDLDLPNKQAKITAKGGDTMWITWGTDTAHLLPRLIAGRESGPLFLSEHRPGPHRKATTYPEDICRETGRARLGYDRARILLGHYGDGLRLHQLRHSSATHLGDANTSANVIMAKTGHKSLRSVQRYVKPGLAAVHQATEKLSSPRRRG</sequence>
<evidence type="ECO:0000256" key="3">
    <source>
        <dbReference type="ARBA" id="ARBA00023172"/>
    </source>
</evidence>
<keyword evidence="2 4" id="KW-0238">DNA-binding</keyword>
<dbReference type="InterPro" id="IPR050090">
    <property type="entry name" value="Tyrosine_recombinase_XerCD"/>
</dbReference>
<protein>
    <submittedName>
        <fullName evidence="8">Site-specific integrase</fullName>
    </submittedName>
</protein>
<evidence type="ECO:0000256" key="5">
    <source>
        <dbReference type="SAM" id="MobiDB-lite"/>
    </source>
</evidence>
<evidence type="ECO:0000259" key="6">
    <source>
        <dbReference type="PROSITE" id="PS51898"/>
    </source>
</evidence>
<name>A0ABP7B6E8_9PSEU</name>
<dbReference type="Gene3D" id="1.10.443.10">
    <property type="entry name" value="Intergrase catalytic core"/>
    <property type="match status" value="1"/>
</dbReference>
<gene>
    <name evidence="8" type="ORF">GCM10022267_39800</name>
</gene>
<keyword evidence="9" id="KW-1185">Reference proteome</keyword>
<feature type="region of interest" description="Disordered" evidence="5">
    <location>
        <begin position="1"/>
        <end position="24"/>
    </location>
</feature>
<dbReference type="Proteomes" id="UP001500711">
    <property type="component" value="Unassembled WGS sequence"/>
</dbReference>
<dbReference type="InterPro" id="IPR013762">
    <property type="entry name" value="Integrase-like_cat_sf"/>
</dbReference>
<reference evidence="9" key="1">
    <citation type="journal article" date="2019" name="Int. J. Syst. Evol. Microbiol.">
        <title>The Global Catalogue of Microorganisms (GCM) 10K type strain sequencing project: providing services to taxonomists for standard genome sequencing and annotation.</title>
        <authorList>
            <consortium name="The Broad Institute Genomics Platform"/>
            <consortium name="The Broad Institute Genome Sequencing Center for Infectious Disease"/>
            <person name="Wu L."/>
            <person name="Ma J."/>
        </authorList>
    </citation>
    <scope>NUCLEOTIDE SEQUENCE [LARGE SCALE GENOMIC DNA]</scope>
    <source>
        <strain evidence="9">JCM 17494</strain>
    </source>
</reference>
<feature type="domain" description="Tyr recombinase" evidence="6">
    <location>
        <begin position="127"/>
        <end position="314"/>
    </location>
</feature>